<proteinExistence type="predicted"/>
<comment type="caution">
    <text evidence="3">The sequence shown here is derived from an EMBL/GenBank/DDBJ whole genome shotgun (WGS) entry which is preliminary data.</text>
</comment>
<dbReference type="EMBL" id="JABMIG020000210">
    <property type="protein sequence ID" value="KAL3785738.1"/>
    <property type="molecule type" value="Genomic_DNA"/>
</dbReference>
<evidence type="ECO:0000256" key="1">
    <source>
        <dbReference type="PROSITE-ProRule" id="PRU00176"/>
    </source>
</evidence>
<evidence type="ECO:0000259" key="2">
    <source>
        <dbReference type="PROSITE" id="PS50102"/>
    </source>
</evidence>
<evidence type="ECO:0000313" key="3">
    <source>
        <dbReference type="EMBL" id="KAL3785738.1"/>
    </source>
</evidence>
<organism evidence="3 4">
    <name type="scientific">Cyclotella cryptica</name>
    <dbReference type="NCBI Taxonomy" id="29204"/>
    <lineage>
        <taxon>Eukaryota</taxon>
        <taxon>Sar</taxon>
        <taxon>Stramenopiles</taxon>
        <taxon>Ochrophyta</taxon>
        <taxon>Bacillariophyta</taxon>
        <taxon>Coscinodiscophyceae</taxon>
        <taxon>Thalassiosirophycidae</taxon>
        <taxon>Stephanodiscales</taxon>
        <taxon>Stephanodiscaceae</taxon>
        <taxon>Cyclotella</taxon>
    </lineage>
</organism>
<keyword evidence="1" id="KW-0694">RNA-binding</keyword>
<dbReference type="InterPro" id="IPR035979">
    <property type="entry name" value="RBD_domain_sf"/>
</dbReference>
<dbReference type="SUPFAM" id="SSF54928">
    <property type="entry name" value="RNA-binding domain, RBD"/>
    <property type="match status" value="1"/>
</dbReference>
<evidence type="ECO:0000313" key="4">
    <source>
        <dbReference type="Proteomes" id="UP001516023"/>
    </source>
</evidence>
<feature type="domain" description="RRM" evidence="2">
    <location>
        <begin position="1"/>
        <end position="66"/>
    </location>
</feature>
<dbReference type="PROSITE" id="PS50102">
    <property type="entry name" value="RRM"/>
    <property type="match status" value="1"/>
</dbReference>
<dbReference type="InterPro" id="IPR000504">
    <property type="entry name" value="RRM_dom"/>
</dbReference>
<gene>
    <name evidence="3" type="ORF">HJC23_006307</name>
</gene>
<dbReference type="Pfam" id="PF00076">
    <property type="entry name" value="RRM_1"/>
    <property type="match status" value="1"/>
</dbReference>
<keyword evidence="4" id="KW-1185">Reference proteome</keyword>
<accession>A0ABD3PCB0</accession>
<reference evidence="3 4" key="1">
    <citation type="journal article" date="2020" name="G3 (Bethesda)">
        <title>Improved Reference Genome for Cyclotella cryptica CCMP332, a Model for Cell Wall Morphogenesis, Salinity Adaptation, and Lipid Production in Diatoms (Bacillariophyta).</title>
        <authorList>
            <person name="Roberts W.R."/>
            <person name="Downey K.M."/>
            <person name="Ruck E.C."/>
            <person name="Traller J.C."/>
            <person name="Alverson A.J."/>
        </authorList>
    </citation>
    <scope>NUCLEOTIDE SEQUENCE [LARGE SCALE GENOMIC DNA]</scope>
    <source>
        <strain evidence="3 4">CCMP332</strain>
    </source>
</reference>
<dbReference type="AlphaFoldDB" id="A0ABD3PCB0"/>
<dbReference type="InterPro" id="IPR012677">
    <property type="entry name" value="Nucleotide-bd_a/b_plait_sf"/>
</dbReference>
<dbReference type="Gene3D" id="3.30.70.330">
    <property type="match status" value="1"/>
</dbReference>
<sequence>MNKEKLPEFLQPARVTHIQWLTDRSTGKFYGSASIEVKTEEDAGSVLALDGAIVFGRRIHVNYQKTNQKDVWPFPNTKVADY</sequence>
<protein>
    <recommendedName>
        <fullName evidence="2">RRM domain-containing protein</fullName>
    </recommendedName>
</protein>
<dbReference type="GO" id="GO:0003723">
    <property type="term" value="F:RNA binding"/>
    <property type="evidence" value="ECO:0007669"/>
    <property type="project" value="UniProtKB-UniRule"/>
</dbReference>
<name>A0ABD3PCB0_9STRA</name>
<dbReference type="Proteomes" id="UP001516023">
    <property type="component" value="Unassembled WGS sequence"/>
</dbReference>